<evidence type="ECO:0000313" key="1">
    <source>
        <dbReference type="EMBL" id="KAG2454281.1"/>
    </source>
</evidence>
<dbReference type="EMBL" id="JAEHOD010000002">
    <property type="protein sequence ID" value="KAG2454281.1"/>
    <property type="molecule type" value="Genomic_DNA"/>
</dbReference>
<gene>
    <name evidence="1" type="ORF">HYH02_001312</name>
</gene>
<comment type="caution">
    <text evidence="1">The sequence shown here is derived from an EMBL/GenBank/DDBJ whole genome shotgun (WGS) entry which is preliminary data.</text>
</comment>
<name>A0A836BCB8_9CHLO</name>
<keyword evidence="2" id="KW-1185">Reference proteome</keyword>
<sequence length="179" mass="18569">MLRLAAKHKVHFEVDVALASSRRGLAVAEAQLRLHNATWMRVDCPPDTATPCLGARPSELPYTFTCTVPPLAAAGGAQQQLPPPLVDSVRVRLDRWAVVDAVGLVGQAAAESSTQTAMPRVLEPPRRRTMPPLKQAAAAAEGLLRDAGAEGRVVAPAAVDAAAIACPGRTDGGALSDSG</sequence>
<protein>
    <submittedName>
        <fullName evidence="1">Uncharacterized protein</fullName>
    </submittedName>
</protein>
<reference evidence="1" key="1">
    <citation type="journal article" date="2020" name="bioRxiv">
        <title>Comparative genomics of Chlamydomonas.</title>
        <authorList>
            <person name="Craig R.J."/>
            <person name="Hasan A.R."/>
            <person name="Ness R.W."/>
            <person name="Keightley P.D."/>
        </authorList>
    </citation>
    <scope>NUCLEOTIDE SEQUENCE</scope>
    <source>
        <strain evidence="1">CCAP 11/173</strain>
    </source>
</reference>
<organism evidence="1 2">
    <name type="scientific">Chlamydomonas schloesseri</name>
    <dbReference type="NCBI Taxonomy" id="2026947"/>
    <lineage>
        <taxon>Eukaryota</taxon>
        <taxon>Viridiplantae</taxon>
        <taxon>Chlorophyta</taxon>
        <taxon>core chlorophytes</taxon>
        <taxon>Chlorophyceae</taxon>
        <taxon>CS clade</taxon>
        <taxon>Chlamydomonadales</taxon>
        <taxon>Chlamydomonadaceae</taxon>
        <taxon>Chlamydomonas</taxon>
    </lineage>
</organism>
<proteinExistence type="predicted"/>
<evidence type="ECO:0000313" key="2">
    <source>
        <dbReference type="Proteomes" id="UP000613740"/>
    </source>
</evidence>
<dbReference type="Proteomes" id="UP000613740">
    <property type="component" value="Unassembled WGS sequence"/>
</dbReference>
<accession>A0A836BCB8</accession>
<dbReference type="OrthoDB" id="10667821at2759"/>
<dbReference type="AlphaFoldDB" id="A0A836BCB8"/>